<dbReference type="EMBL" id="JABEZU010000003">
    <property type="protein sequence ID" value="NOV98203.1"/>
    <property type="molecule type" value="Genomic_DNA"/>
</dbReference>
<reference evidence="1 2" key="1">
    <citation type="submission" date="2020-05" db="EMBL/GenBank/DDBJ databases">
        <title>Genomic Encyclopedia of Type Strains, Phase III (KMG-III): the genomes of soil and plant-associated and newly described type strains.</title>
        <authorList>
            <person name="Whitman W."/>
        </authorList>
    </citation>
    <scope>NUCLEOTIDE SEQUENCE [LARGE SCALE GENOMIC DNA]</scope>
    <source>
        <strain evidence="1 2">KCTC 19046</strain>
    </source>
</reference>
<protein>
    <submittedName>
        <fullName evidence="1">Uncharacterized protein</fullName>
    </submittedName>
</protein>
<dbReference type="Proteomes" id="UP000757540">
    <property type="component" value="Unassembled WGS sequence"/>
</dbReference>
<accession>A0ABX2A958</accession>
<dbReference type="RefSeq" id="WP_171784415.1">
    <property type="nucleotide sequence ID" value="NZ_BAAAML010000012.1"/>
</dbReference>
<evidence type="ECO:0000313" key="2">
    <source>
        <dbReference type="Proteomes" id="UP000757540"/>
    </source>
</evidence>
<name>A0ABX2A958_9MICO</name>
<proteinExistence type="predicted"/>
<keyword evidence="2" id="KW-1185">Reference proteome</keyword>
<comment type="caution">
    <text evidence="1">The sequence shown here is derived from an EMBL/GenBank/DDBJ whole genome shotgun (WGS) entry which is preliminary data.</text>
</comment>
<gene>
    <name evidence="1" type="ORF">HDG69_002788</name>
</gene>
<sequence length="86" mass="9152">MIDLENIGPADIGKAFRVTHRLGAVEGPLTHVEWDTGAVEDSVACEATPRYVAGATTVRLTIGGQRFTFEQTGHGYRGPGIERVGA</sequence>
<evidence type="ECO:0000313" key="1">
    <source>
        <dbReference type="EMBL" id="NOV98203.1"/>
    </source>
</evidence>
<organism evidence="1 2">
    <name type="scientific">Isoptericola halotolerans</name>
    <dbReference type="NCBI Taxonomy" id="300560"/>
    <lineage>
        <taxon>Bacteria</taxon>
        <taxon>Bacillati</taxon>
        <taxon>Actinomycetota</taxon>
        <taxon>Actinomycetes</taxon>
        <taxon>Micrococcales</taxon>
        <taxon>Promicromonosporaceae</taxon>
        <taxon>Isoptericola</taxon>
    </lineage>
</organism>